<evidence type="ECO:0000313" key="1">
    <source>
        <dbReference type="EnsemblPlants" id="AVESA.00010b.r2.1AG0030720.1.CDS"/>
    </source>
</evidence>
<keyword evidence="2" id="KW-1185">Reference proteome</keyword>
<organism evidence="1 2">
    <name type="scientific">Avena sativa</name>
    <name type="common">Oat</name>
    <dbReference type="NCBI Taxonomy" id="4498"/>
    <lineage>
        <taxon>Eukaryota</taxon>
        <taxon>Viridiplantae</taxon>
        <taxon>Streptophyta</taxon>
        <taxon>Embryophyta</taxon>
        <taxon>Tracheophyta</taxon>
        <taxon>Spermatophyta</taxon>
        <taxon>Magnoliopsida</taxon>
        <taxon>Liliopsida</taxon>
        <taxon>Poales</taxon>
        <taxon>Poaceae</taxon>
        <taxon>BOP clade</taxon>
        <taxon>Pooideae</taxon>
        <taxon>Poodae</taxon>
        <taxon>Poeae</taxon>
        <taxon>Poeae Chloroplast Group 1 (Aveneae type)</taxon>
        <taxon>Aveninae</taxon>
        <taxon>Avena</taxon>
    </lineage>
</organism>
<dbReference type="EnsemblPlants" id="AVESA.00010b.r2.1AG0030720.1">
    <property type="protein sequence ID" value="AVESA.00010b.r2.1AG0030720.1.CDS"/>
    <property type="gene ID" value="AVESA.00010b.r2.1AG0030720"/>
</dbReference>
<proteinExistence type="predicted"/>
<accession>A0ACD5TCP1</accession>
<name>A0ACD5TCP1_AVESA</name>
<reference evidence="1" key="1">
    <citation type="submission" date="2021-05" db="EMBL/GenBank/DDBJ databases">
        <authorList>
            <person name="Scholz U."/>
            <person name="Mascher M."/>
            <person name="Fiebig A."/>
        </authorList>
    </citation>
    <scope>NUCLEOTIDE SEQUENCE [LARGE SCALE GENOMIC DNA]</scope>
</reference>
<dbReference type="Proteomes" id="UP001732700">
    <property type="component" value="Chromosome 1A"/>
</dbReference>
<sequence>MTSSSSSTTTLSAALGSPPSQKLTRANFLYWKTLVYPPLRGAQALGLLDGTDAAPAKTLEAEDDNQKKITIPNPAYAAWLSRDQTVLGFLVNSLSPEIISHVVGLETSAAVWSVIIATCSSHSRTKINHLRGALNNTKKNELTAAQFFATMKGFASELAAAGKPVDEDEMVGYILNGLDARYNSVVASVNGNPGTTLDDLYDQICANDIRTEMLSDTGHDTGFTSSANVATRPSRDTSRDARPRGDRGRSPARPERGGGDRRDDGGRWRHRDDQGRDNNRDGRRDWHRDDAGRDNRREDGGRGRRDDSSRHRDDGGGRRDNGGRRRGRAPTPYVDVTCQICKIHGHPASACWWRYQDRQDSDDDGGEKGAHVASYGVDTNWYPDSGATHHVTSELSKLHTHDKYNGRDRVHTANGNDGTVDRYKARLVAKGFKQRYGIDYEDTFSPVVKAATIRIVLSIAVSRGWSLRQLDVKNAFLHGVLEEEVYMKQPPGFESSATPHYICKLDKALYGLKQAPRACSSDQAISALLRDLNDDFALKDLGDLHFFLGIEVKNSQNGLLLTQEKYAVDLLTKVNMIKCTSSPTPLSSTEKLSLTEGTPLGPDDSTQYRSIVGALQYLTLTRPDISFSVNKVCQYLHAPTTAHWTAAKRILRYVQGTIHAGLTFQKSSSSLLSAFSDADWAGCLDDRRSTGGFAVFLGPNLVSWSARKQPTVSRSSTEAEYKALANATAELIWIEALLGELGVQLKKVVIKGGC</sequence>
<protein>
    <submittedName>
        <fullName evidence="1">Uncharacterized protein</fullName>
    </submittedName>
</protein>
<reference evidence="1" key="2">
    <citation type="submission" date="2025-09" db="UniProtKB">
        <authorList>
            <consortium name="EnsemblPlants"/>
        </authorList>
    </citation>
    <scope>IDENTIFICATION</scope>
</reference>
<evidence type="ECO:0000313" key="2">
    <source>
        <dbReference type="Proteomes" id="UP001732700"/>
    </source>
</evidence>